<accession>A0A2G8S9C8</accession>
<dbReference type="EMBL" id="AYKW01000015">
    <property type="protein sequence ID" value="PIL30357.1"/>
    <property type="molecule type" value="Genomic_DNA"/>
</dbReference>
<evidence type="ECO:0000256" key="1">
    <source>
        <dbReference type="SAM" id="Phobius"/>
    </source>
</evidence>
<reference evidence="3 4" key="1">
    <citation type="journal article" date="2015" name="Sci. Rep.">
        <title>Chromosome-level genome map provides insights into diverse defense mechanisms in the medicinal fungus Ganoderma sinense.</title>
        <authorList>
            <person name="Zhu Y."/>
            <person name="Xu J."/>
            <person name="Sun C."/>
            <person name="Zhou S."/>
            <person name="Xu H."/>
            <person name="Nelson D.R."/>
            <person name="Qian J."/>
            <person name="Song J."/>
            <person name="Luo H."/>
            <person name="Xiang L."/>
            <person name="Li Y."/>
            <person name="Xu Z."/>
            <person name="Ji A."/>
            <person name="Wang L."/>
            <person name="Lu S."/>
            <person name="Hayward A."/>
            <person name="Sun W."/>
            <person name="Li X."/>
            <person name="Schwartz D.C."/>
            <person name="Wang Y."/>
            <person name="Chen S."/>
        </authorList>
    </citation>
    <scope>NUCLEOTIDE SEQUENCE [LARGE SCALE GENOMIC DNA]</scope>
    <source>
        <strain evidence="3 4">ZZ0214-1</strain>
    </source>
</reference>
<evidence type="ECO:0000259" key="2">
    <source>
        <dbReference type="Pfam" id="PF20151"/>
    </source>
</evidence>
<comment type="caution">
    <text evidence="3">The sequence shown here is derived from an EMBL/GenBank/DDBJ whole genome shotgun (WGS) entry which is preliminary data.</text>
</comment>
<gene>
    <name evidence="3" type="ORF">GSI_07542</name>
</gene>
<dbReference type="OrthoDB" id="2757660at2759"/>
<feature type="domain" description="DUF6533" evidence="2">
    <location>
        <begin position="22"/>
        <end position="66"/>
    </location>
</feature>
<organism evidence="3 4">
    <name type="scientific">Ganoderma sinense ZZ0214-1</name>
    <dbReference type="NCBI Taxonomy" id="1077348"/>
    <lineage>
        <taxon>Eukaryota</taxon>
        <taxon>Fungi</taxon>
        <taxon>Dikarya</taxon>
        <taxon>Basidiomycota</taxon>
        <taxon>Agaricomycotina</taxon>
        <taxon>Agaricomycetes</taxon>
        <taxon>Polyporales</taxon>
        <taxon>Polyporaceae</taxon>
        <taxon>Ganoderma</taxon>
    </lineage>
</organism>
<sequence length="166" mass="18172">MTSPSLPPVGLSDFQTLVVSRYFGPAIATLAIYECSLTFAEEVEYFWGAPRTGAAVVYYLNKYIFMFMYIAGVVGLALPSASAEVDIMYGMNSSDVVVFTQSMSAILLHRFLLHLQSANRRMLAISSEGSEEEHEVMYASMEFGSAEVSRGSTLALEELHGSPKVT</sequence>
<dbReference type="InterPro" id="IPR045340">
    <property type="entry name" value="DUF6533"/>
</dbReference>
<evidence type="ECO:0000313" key="3">
    <source>
        <dbReference type="EMBL" id="PIL30357.1"/>
    </source>
</evidence>
<feature type="transmembrane region" description="Helical" evidence="1">
    <location>
        <begin position="96"/>
        <end position="113"/>
    </location>
</feature>
<feature type="transmembrane region" description="Helical" evidence="1">
    <location>
        <begin position="63"/>
        <end position="81"/>
    </location>
</feature>
<evidence type="ECO:0000313" key="4">
    <source>
        <dbReference type="Proteomes" id="UP000230002"/>
    </source>
</evidence>
<protein>
    <recommendedName>
        <fullName evidence="2">DUF6533 domain-containing protein</fullName>
    </recommendedName>
</protein>
<keyword evidence="1" id="KW-1133">Transmembrane helix</keyword>
<proteinExistence type="predicted"/>
<name>A0A2G8S9C8_9APHY</name>
<dbReference type="Pfam" id="PF20151">
    <property type="entry name" value="DUF6533"/>
    <property type="match status" value="1"/>
</dbReference>
<keyword evidence="1" id="KW-0472">Membrane</keyword>
<keyword evidence="4" id="KW-1185">Reference proteome</keyword>
<keyword evidence="1" id="KW-0812">Transmembrane</keyword>
<dbReference type="Proteomes" id="UP000230002">
    <property type="component" value="Unassembled WGS sequence"/>
</dbReference>
<dbReference type="AlphaFoldDB" id="A0A2G8S9C8"/>